<proteinExistence type="predicted"/>
<evidence type="ECO:0000313" key="2">
    <source>
        <dbReference type="EMBL" id="PIS39801.1"/>
    </source>
</evidence>
<name>A0A2H0YMS7_9BACT</name>
<gene>
    <name evidence="2" type="ORF">COT33_00045</name>
</gene>
<evidence type="ECO:0000313" key="3">
    <source>
        <dbReference type="Proteomes" id="UP000230088"/>
    </source>
</evidence>
<organism evidence="2 3">
    <name type="scientific">Candidatus Nealsonbacteria bacterium CG08_land_8_20_14_0_20_38_20</name>
    <dbReference type="NCBI Taxonomy" id="1974705"/>
    <lineage>
        <taxon>Bacteria</taxon>
        <taxon>Candidatus Nealsoniibacteriota</taxon>
    </lineage>
</organism>
<keyword evidence="1" id="KW-0812">Transmembrane</keyword>
<accession>A0A2H0YMS7</accession>
<evidence type="ECO:0008006" key="4">
    <source>
        <dbReference type="Google" id="ProtNLM"/>
    </source>
</evidence>
<reference evidence="3" key="1">
    <citation type="submission" date="2017-09" db="EMBL/GenBank/DDBJ databases">
        <title>Depth-based differentiation of microbial function through sediment-hosted aquifers and enrichment of novel symbionts in the deep terrestrial subsurface.</title>
        <authorList>
            <person name="Probst A.J."/>
            <person name="Ladd B."/>
            <person name="Jarett J.K."/>
            <person name="Geller-Mcgrath D.E."/>
            <person name="Sieber C.M.K."/>
            <person name="Emerson J.B."/>
            <person name="Anantharaman K."/>
            <person name="Thomas B.C."/>
            <person name="Malmstrom R."/>
            <person name="Stieglmeier M."/>
            <person name="Klingl A."/>
            <person name="Woyke T."/>
            <person name="Ryan C.M."/>
            <person name="Banfield J.F."/>
        </authorList>
    </citation>
    <scope>NUCLEOTIDE SEQUENCE [LARGE SCALE GENOMIC DNA]</scope>
</reference>
<dbReference type="Proteomes" id="UP000230088">
    <property type="component" value="Unassembled WGS sequence"/>
</dbReference>
<keyword evidence="1" id="KW-0472">Membrane</keyword>
<protein>
    <recommendedName>
        <fullName evidence="4">PPM-type phosphatase domain-containing protein</fullName>
    </recommendedName>
</protein>
<keyword evidence="1" id="KW-1133">Transmembrane helix</keyword>
<dbReference type="SUPFAM" id="SSF63825">
    <property type="entry name" value="YWTD domain"/>
    <property type="match status" value="1"/>
</dbReference>
<sequence>MQIFELYFNPRPRQGFGKRAKLERDTAFDSFCYEPENIYEKKLGGLYMAGEIKNVLPQNLRFLEKISQVIKERYYGYNLKSPEKALKESLKALNGFLSQEVKKDNVSWLGNLSLAIVSLAKNREFFADLNFTKIGGIKTLLLRDGQISDIGSKLDLQEIEPYPLKVFSNIISGKVADGDIIAILTKDISEFFRERNLIQKIAAEKQLKEKKIKEILKPEERDLIKISGICLLISIQPETQPKLGLAFEEKFGKFSLPQTMKNFYNSLTRVFAKLKFIKFPKFDRPETPLVKEETQPKPRSFLARFPLSLNKNKLNIILIFLLIFVLLSGFFLRQKENKKEALRIENQLNGTKEKIARGKNLLDLKDEEKANLLFKETFEDILPLTKENSPSGKEALVLKKSIEENLNKLNKLEKIEAPEIIFEFNPQEQVFISSRNKETKLIPYQMLLATSTLYFYNPLSSNVYKLRTGSKVGELLEGKVNLQYGIPDMDSLLFFSKPNSLISLKDNQFQEKSFEMPDFNALASFRSNIYFLDSKSGEIIKQSPASNKKILWLKPETKKAVSAKSIAIDGSLWLLTKNNEIDRYRRGEFQETLKINLFPELKSASKIWTNDSLAELYLLEPSQKRIVILTKTGKIFKQYQSEKFDNLLDFAVSEDGKTIYLLNGLKVYQLEI</sequence>
<feature type="transmembrane region" description="Helical" evidence="1">
    <location>
        <begin position="314"/>
        <end position="332"/>
    </location>
</feature>
<comment type="caution">
    <text evidence="2">The sequence shown here is derived from an EMBL/GenBank/DDBJ whole genome shotgun (WGS) entry which is preliminary data.</text>
</comment>
<evidence type="ECO:0000256" key="1">
    <source>
        <dbReference type="SAM" id="Phobius"/>
    </source>
</evidence>
<dbReference type="AlphaFoldDB" id="A0A2H0YMS7"/>
<dbReference type="EMBL" id="PEYD01000002">
    <property type="protein sequence ID" value="PIS39801.1"/>
    <property type="molecule type" value="Genomic_DNA"/>
</dbReference>